<evidence type="ECO:0000313" key="3">
    <source>
        <dbReference type="Proteomes" id="UP000199206"/>
    </source>
</evidence>
<dbReference type="Proteomes" id="UP000199206">
    <property type="component" value="Unassembled WGS sequence"/>
</dbReference>
<gene>
    <name evidence="2" type="ORF">SAMN05192583_0812</name>
</gene>
<feature type="region of interest" description="Disordered" evidence="1">
    <location>
        <begin position="289"/>
        <end position="315"/>
    </location>
</feature>
<dbReference type="STRING" id="1166340.SAMN05192583_0812"/>
<dbReference type="RefSeq" id="WP_093664102.1">
    <property type="nucleotide sequence ID" value="NZ_FOCF01000001.1"/>
</dbReference>
<protein>
    <recommendedName>
        <fullName evidence="4">Heavy-metal-associated domain-containing protein</fullName>
    </recommendedName>
</protein>
<evidence type="ECO:0000313" key="2">
    <source>
        <dbReference type="EMBL" id="SEM60945.1"/>
    </source>
</evidence>
<sequence>MRHRFPPAIVSALAGTALALAGGVIGAGGVFAQMDGSGRGVTPVDSGSDYEVTGVTVDVAADTADAARYGGWRLAQRKAWKQLADRLGSSTGAIGDGTLNQIVSGIVVENEQIGPKRYIARLGVLFNRARAASLLGVSAYADRSTPVLVVPVQWSAGVASVFEQRTDWQEAWARFRTGSSAIDYVRLAGTGGDPLLVNFGQTQRPGRGWWRSVIDQYGASDVIIPTVRLYRQWPGGPVIGVFEARHGPDNAMLGGFTLRVGSSAGLPQLLDAGVKRLDALYAAALRQGALDPDPTLSPPPQPVAADITADDDAGGEDTVVDDVSATGASAGIAITVQVDTPTASAVANAESALRSVSGVRGAQTTSLALGGVSVVRVTYDGDPDAFRAALESRGYQVLGQGQAIRIRLAPRLLPPDITSGSAGPG</sequence>
<dbReference type="EMBL" id="FOCF01000001">
    <property type="protein sequence ID" value="SEM60945.1"/>
    <property type="molecule type" value="Genomic_DNA"/>
</dbReference>
<name>A0A1H7ZR87_9SPHN</name>
<dbReference type="OrthoDB" id="7420165at2"/>
<proteinExistence type="predicted"/>
<reference evidence="3" key="1">
    <citation type="submission" date="2016-10" db="EMBL/GenBank/DDBJ databases">
        <authorList>
            <person name="Varghese N."/>
            <person name="Submissions S."/>
        </authorList>
    </citation>
    <scope>NUCLEOTIDE SEQUENCE [LARGE SCALE GENOMIC DNA]</scope>
    <source>
        <strain evidence="3">S6-262</strain>
    </source>
</reference>
<evidence type="ECO:0008006" key="4">
    <source>
        <dbReference type="Google" id="ProtNLM"/>
    </source>
</evidence>
<keyword evidence="3" id="KW-1185">Reference proteome</keyword>
<dbReference type="AlphaFoldDB" id="A0A1H7ZR87"/>
<evidence type="ECO:0000256" key="1">
    <source>
        <dbReference type="SAM" id="MobiDB-lite"/>
    </source>
</evidence>
<accession>A0A1H7ZR87</accession>
<organism evidence="2 3">
    <name type="scientific">Sphingomonas gellani</name>
    <dbReference type="NCBI Taxonomy" id="1166340"/>
    <lineage>
        <taxon>Bacteria</taxon>
        <taxon>Pseudomonadati</taxon>
        <taxon>Pseudomonadota</taxon>
        <taxon>Alphaproteobacteria</taxon>
        <taxon>Sphingomonadales</taxon>
        <taxon>Sphingomonadaceae</taxon>
        <taxon>Sphingomonas</taxon>
    </lineage>
</organism>